<name>A0A078F2Q9_BRANA</name>
<dbReference type="PANTHER" id="PTHR12750:SF9">
    <property type="entry name" value="INOSITOL HEXAKISPHOSPHATE AND DIPHOSPHOINOSITOL-PENTAKISPHOSPHATE KINASE"/>
    <property type="match status" value="1"/>
</dbReference>
<dbReference type="InterPro" id="IPR037446">
    <property type="entry name" value="His_Pase_VIP1"/>
</dbReference>
<dbReference type="Proteomes" id="UP000028999">
    <property type="component" value="Unassembled WGS sequence"/>
</dbReference>
<dbReference type="OMA" id="SKRPDCL"/>
<evidence type="ECO:0000313" key="4">
    <source>
        <dbReference type="Proteomes" id="UP000028999"/>
    </source>
</evidence>
<dbReference type="EMBL" id="LK031989">
    <property type="protein sequence ID" value="CDY08800.1"/>
    <property type="molecule type" value="Genomic_DNA"/>
</dbReference>
<organism evidence="3 4">
    <name type="scientific">Brassica napus</name>
    <name type="common">Rape</name>
    <dbReference type="NCBI Taxonomy" id="3708"/>
    <lineage>
        <taxon>Eukaryota</taxon>
        <taxon>Viridiplantae</taxon>
        <taxon>Streptophyta</taxon>
        <taxon>Embryophyta</taxon>
        <taxon>Tracheophyta</taxon>
        <taxon>Spermatophyta</taxon>
        <taxon>Magnoliopsida</taxon>
        <taxon>eudicotyledons</taxon>
        <taxon>Gunneridae</taxon>
        <taxon>Pentapetalae</taxon>
        <taxon>rosids</taxon>
        <taxon>malvids</taxon>
        <taxon>Brassicales</taxon>
        <taxon>Brassicaceae</taxon>
        <taxon>Brassiceae</taxon>
        <taxon>Brassica</taxon>
    </lineage>
</organism>
<reference evidence="3 4" key="1">
    <citation type="journal article" date="2014" name="Science">
        <title>Plant genetics. Early allopolyploid evolution in the post-Neolithic Brassica napus oilseed genome.</title>
        <authorList>
            <person name="Chalhoub B."/>
            <person name="Denoeud F."/>
            <person name="Liu S."/>
            <person name="Parkin I.A."/>
            <person name="Tang H."/>
            <person name="Wang X."/>
            <person name="Chiquet J."/>
            <person name="Belcram H."/>
            <person name="Tong C."/>
            <person name="Samans B."/>
            <person name="Correa M."/>
            <person name="Da Silva C."/>
            <person name="Just J."/>
            <person name="Falentin C."/>
            <person name="Koh C.S."/>
            <person name="Le Clainche I."/>
            <person name="Bernard M."/>
            <person name="Bento P."/>
            <person name="Noel B."/>
            <person name="Labadie K."/>
            <person name="Alberti A."/>
            <person name="Charles M."/>
            <person name="Arnaud D."/>
            <person name="Guo H."/>
            <person name="Daviaud C."/>
            <person name="Alamery S."/>
            <person name="Jabbari K."/>
            <person name="Zhao M."/>
            <person name="Edger P.P."/>
            <person name="Chelaifa H."/>
            <person name="Tack D."/>
            <person name="Lassalle G."/>
            <person name="Mestiri I."/>
            <person name="Schnel N."/>
            <person name="Le Paslier M.C."/>
            <person name="Fan G."/>
            <person name="Renault V."/>
            <person name="Bayer P.E."/>
            <person name="Golicz A.A."/>
            <person name="Manoli S."/>
            <person name="Lee T.H."/>
            <person name="Thi V.H."/>
            <person name="Chalabi S."/>
            <person name="Hu Q."/>
            <person name="Fan C."/>
            <person name="Tollenaere R."/>
            <person name="Lu Y."/>
            <person name="Battail C."/>
            <person name="Shen J."/>
            <person name="Sidebottom C.H."/>
            <person name="Wang X."/>
            <person name="Canaguier A."/>
            <person name="Chauveau A."/>
            <person name="Berard A."/>
            <person name="Deniot G."/>
            <person name="Guan M."/>
            <person name="Liu Z."/>
            <person name="Sun F."/>
            <person name="Lim Y.P."/>
            <person name="Lyons E."/>
            <person name="Town C.D."/>
            <person name="Bancroft I."/>
            <person name="Wang X."/>
            <person name="Meng J."/>
            <person name="Ma J."/>
            <person name="Pires J.C."/>
            <person name="King G.J."/>
            <person name="Brunel D."/>
            <person name="Delourme R."/>
            <person name="Renard M."/>
            <person name="Aury J.M."/>
            <person name="Adams K.L."/>
            <person name="Batley J."/>
            <person name="Snowdon R.J."/>
            <person name="Tost J."/>
            <person name="Edwards D."/>
            <person name="Zhou Y."/>
            <person name="Hua W."/>
            <person name="Sharpe A.G."/>
            <person name="Paterson A.H."/>
            <person name="Guan C."/>
            <person name="Wincker P."/>
        </authorList>
    </citation>
    <scope>NUCLEOTIDE SEQUENCE [LARGE SCALE GENOMIC DNA]</scope>
    <source>
        <strain evidence="4">cv. Darmor-bzh</strain>
    </source>
</reference>
<dbReference type="GO" id="GO:0000829">
    <property type="term" value="F:diphosphoinositol pentakisphosphate kinase activity"/>
    <property type="evidence" value="ECO:0007669"/>
    <property type="project" value="InterPro"/>
</dbReference>
<dbReference type="PaxDb" id="3708-A0A078F2Q9"/>
<accession>A0A078F2Q9</accession>
<dbReference type="PANTHER" id="PTHR12750">
    <property type="entry name" value="DIPHOSPHOINOSITOL PENTAKISPHOSPHATE KINASE"/>
    <property type="match status" value="1"/>
</dbReference>
<evidence type="ECO:0000256" key="1">
    <source>
        <dbReference type="ARBA" id="ARBA00033696"/>
    </source>
</evidence>
<proteinExistence type="predicted"/>
<evidence type="ECO:0000313" key="3">
    <source>
        <dbReference type="EMBL" id="CDY08800.1"/>
    </source>
</evidence>
<dbReference type="Gramene" id="CDY08800">
    <property type="protein sequence ID" value="CDY08800"/>
    <property type="gene ID" value="GSBRNA2T00000752001"/>
</dbReference>
<dbReference type="AlphaFoldDB" id="A0A078F2Q9"/>
<protein>
    <submittedName>
        <fullName evidence="3">BnaA06g24240D protein</fullName>
    </submittedName>
</protein>
<sequence length="145" mass="16093">MKTRIPLSLALSAYDVIPPYDQAKALGKSNIDVGRIAAGLPCGSEGLRLMYVRWRKLENEQRKKRLLHNSHLNLKGLHKLFKVVHLLANGVIPNEYGINPQQKLTIGSKRPDCLDKCVLRDRNSTFREIGGGVHGILNSVTVAST</sequence>
<keyword evidence="4" id="KW-1185">Reference proteome</keyword>
<evidence type="ECO:0000256" key="2">
    <source>
        <dbReference type="ARBA" id="ARBA00034629"/>
    </source>
</evidence>
<comment type="catalytic activity">
    <reaction evidence="2">
        <text>1D-myo-inositol hexakisphosphate + ATP = 1-diphospho-1D-myo-inositol 2,3,4,5,6-pentakisphosphate + ADP</text>
        <dbReference type="Rhea" id="RHEA:37459"/>
        <dbReference type="ChEBI" id="CHEBI:30616"/>
        <dbReference type="ChEBI" id="CHEBI:58130"/>
        <dbReference type="ChEBI" id="CHEBI:74946"/>
        <dbReference type="ChEBI" id="CHEBI:456216"/>
        <dbReference type="EC" id="2.7.4.24"/>
    </reaction>
    <physiologicalReaction direction="left-to-right" evidence="2">
        <dbReference type="Rhea" id="RHEA:37460"/>
    </physiologicalReaction>
</comment>
<comment type="catalytic activity">
    <reaction evidence="1">
        <text>5-diphospho-1D-myo-inositol 1,2,3,4,6-pentakisphosphate + ATP + H(+) = 1,5-bis(diphospho)-1D-myo-inositol 2,3,4,6-tetrakisphosphate + ADP</text>
        <dbReference type="Rhea" id="RHEA:10276"/>
        <dbReference type="ChEBI" id="CHEBI:15378"/>
        <dbReference type="ChEBI" id="CHEBI:30616"/>
        <dbReference type="ChEBI" id="CHEBI:58628"/>
        <dbReference type="ChEBI" id="CHEBI:77983"/>
        <dbReference type="ChEBI" id="CHEBI:456216"/>
        <dbReference type="EC" id="2.7.4.24"/>
    </reaction>
    <physiologicalReaction direction="left-to-right" evidence="1">
        <dbReference type="Rhea" id="RHEA:10277"/>
    </physiologicalReaction>
</comment>
<gene>
    <name evidence="3" type="primary">BnaA06g24240D</name>
    <name evidence="3" type="ORF">GSBRNA2T00000752001</name>
</gene>